<gene>
    <name evidence="4" type="ORF">BU23DRAFT_473536</name>
</gene>
<evidence type="ECO:0000256" key="1">
    <source>
        <dbReference type="PROSITE-ProRule" id="PRU00047"/>
    </source>
</evidence>
<dbReference type="InterPro" id="IPR001878">
    <property type="entry name" value="Znf_CCHC"/>
</dbReference>
<dbReference type="OrthoDB" id="8026949at2759"/>
<organism evidence="4 5">
    <name type="scientific">Bimuria novae-zelandiae CBS 107.79</name>
    <dbReference type="NCBI Taxonomy" id="1447943"/>
    <lineage>
        <taxon>Eukaryota</taxon>
        <taxon>Fungi</taxon>
        <taxon>Dikarya</taxon>
        <taxon>Ascomycota</taxon>
        <taxon>Pezizomycotina</taxon>
        <taxon>Dothideomycetes</taxon>
        <taxon>Pleosporomycetidae</taxon>
        <taxon>Pleosporales</taxon>
        <taxon>Massarineae</taxon>
        <taxon>Didymosphaeriaceae</taxon>
        <taxon>Bimuria</taxon>
    </lineage>
</organism>
<evidence type="ECO:0000256" key="2">
    <source>
        <dbReference type="SAM" id="Phobius"/>
    </source>
</evidence>
<dbReference type="GO" id="GO:0008270">
    <property type="term" value="F:zinc ion binding"/>
    <property type="evidence" value="ECO:0007669"/>
    <property type="project" value="UniProtKB-KW"/>
</dbReference>
<dbReference type="EMBL" id="ML976699">
    <property type="protein sequence ID" value="KAF1970716.1"/>
    <property type="molecule type" value="Genomic_DNA"/>
</dbReference>
<keyword evidence="1" id="KW-0863">Zinc-finger</keyword>
<keyword evidence="1" id="KW-0479">Metal-binding</keyword>
<proteinExistence type="predicted"/>
<dbReference type="GO" id="GO:0003676">
    <property type="term" value="F:nucleic acid binding"/>
    <property type="evidence" value="ECO:0007669"/>
    <property type="project" value="InterPro"/>
</dbReference>
<keyword evidence="2" id="KW-0472">Membrane</keyword>
<evidence type="ECO:0000313" key="4">
    <source>
        <dbReference type="EMBL" id="KAF1970716.1"/>
    </source>
</evidence>
<dbReference type="SUPFAM" id="SSF57756">
    <property type="entry name" value="Retrovirus zinc finger-like domains"/>
    <property type="match status" value="1"/>
</dbReference>
<sequence>KCRNCEQRGHLSRDCPEGKDYDLITCHRCKMDRHESPNCPEPECFSCRVVGHLESVSTVLYLVAPKLIFERNALTPRTESSMSGALVSATLIGRQLAMMLVGQSMAMLAMLIMMVGIMVSNPVGKQAAQDGARTGRDD</sequence>
<dbReference type="SMART" id="SM00343">
    <property type="entry name" value="ZnF_C2HC"/>
    <property type="match status" value="2"/>
</dbReference>
<accession>A0A6A5V6V1</accession>
<protein>
    <recommendedName>
        <fullName evidence="3">CCHC-type domain-containing protein</fullName>
    </recommendedName>
</protein>
<dbReference type="InterPro" id="IPR036875">
    <property type="entry name" value="Znf_CCHC_sf"/>
</dbReference>
<feature type="transmembrane region" description="Helical" evidence="2">
    <location>
        <begin position="96"/>
        <end position="119"/>
    </location>
</feature>
<dbReference type="Pfam" id="PF00098">
    <property type="entry name" value="zf-CCHC"/>
    <property type="match status" value="1"/>
</dbReference>
<keyword evidence="2" id="KW-0812">Transmembrane</keyword>
<dbReference type="PROSITE" id="PS50158">
    <property type="entry name" value="ZF_CCHC"/>
    <property type="match status" value="1"/>
</dbReference>
<feature type="non-terminal residue" evidence="4">
    <location>
        <position position="1"/>
    </location>
</feature>
<keyword evidence="2" id="KW-1133">Transmembrane helix</keyword>
<dbReference type="Gene3D" id="4.10.60.10">
    <property type="entry name" value="Zinc finger, CCHC-type"/>
    <property type="match status" value="1"/>
</dbReference>
<dbReference type="Proteomes" id="UP000800036">
    <property type="component" value="Unassembled WGS sequence"/>
</dbReference>
<feature type="domain" description="CCHC-type" evidence="3">
    <location>
        <begin position="1"/>
        <end position="17"/>
    </location>
</feature>
<name>A0A6A5V6V1_9PLEO</name>
<keyword evidence="5" id="KW-1185">Reference proteome</keyword>
<evidence type="ECO:0000313" key="5">
    <source>
        <dbReference type="Proteomes" id="UP000800036"/>
    </source>
</evidence>
<dbReference type="AlphaFoldDB" id="A0A6A5V6V1"/>
<evidence type="ECO:0000259" key="3">
    <source>
        <dbReference type="PROSITE" id="PS50158"/>
    </source>
</evidence>
<keyword evidence="1" id="KW-0862">Zinc</keyword>
<reference evidence="4" key="1">
    <citation type="journal article" date="2020" name="Stud. Mycol.">
        <title>101 Dothideomycetes genomes: a test case for predicting lifestyles and emergence of pathogens.</title>
        <authorList>
            <person name="Haridas S."/>
            <person name="Albert R."/>
            <person name="Binder M."/>
            <person name="Bloem J."/>
            <person name="Labutti K."/>
            <person name="Salamov A."/>
            <person name="Andreopoulos B."/>
            <person name="Baker S."/>
            <person name="Barry K."/>
            <person name="Bills G."/>
            <person name="Bluhm B."/>
            <person name="Cannon C."/>
            <person name="Castanera R."/>
            <person name="Culley D."/>
            <person name="Daum C."/>
            <person name="Ezra D."/>
            <person name="Gonzalez J."/>
            <person name="Henrissat B."/>
            <person name="Kuo A."/>
            <person name="Liang C."/>
            <person name="Lipzen A."/>
            <person name="Lutzoni F."/>
            <person name="Magnuson J."/>
            <person name="Mondo S."/>
            <person name="Nolan M."/>
            <person name="Ohm R."/>
            <person name="Pangilinan J."/>
            <person name="Park H.-J."/>
            <person name="Ramirez L."/>
            <person name="Alfaro M."/>
            <person name="Sun H."/>
            <person name="Tritt A."/>
            <person name="Yoshinaga Y."/>
            <person name="Zwiers L.-H."/>
            <person name="Turgeon B."/>
            <person name="Goodwin S."/>
            <person name="Spatafora J."/>
            <person name="Crous P."/>
            <person name="Grigoriev I."/>
        </authorList>
    </citation>
    <scope>NUCLEOTIDE SEQUENCE</scope>
    <source>
        <strain evidence="4">CBS 107.79</strain>
    </source>
</reference>